<name>A0A928W0K8_9CYAN</name>
<dbReference type="AlphaFoldDB" id="A0A928W0K8"/>
<dbReference type="RefSeq" id="WP_264321945.1">
    <property type="nucleotide sequence ID" value="NZ_JADEXN010000240.1"/>
</dbReference>
<reference evidence="1" key="1">
    <citation type="submission" date="2020-10" db="EMBL/GenBank/DDBJ databases">
        <authorList>
            <person name="Castelo-Branco R."/>
            <person name="Eusebio N."/>
            <person name="Adriana R."/>
            <person name="Vieira A."/>
            <person name="Brugerolle De Fraissinette N."/>
            <person name="Rezende De Castro R."/>
            <person name="Schneider M.P."/>
            <person name="Vasconcelos V."/>
            <person name="Leao P.N."/>
        </authorList>
    </citation>
    <scope>NUCLEOTIDE SEQUENCE</scope>
    <source>
        <strain evidence="1">LEGE 11467</strain>
    </source>
</reference>
<dbReference type="EMBL" id="JADEXN010000240">
    <property type="protein sequence ID" value="MBE9041746.1"/>
    <property type="molecule type" value="Genomic_DNA"/>
</dbReference>
<keyword evidence="2" id="KW-1185">Reference proteome</keyword>
<organism evidence="1 2">
    <name type="scientific">Zarconia navalis LEGE 11467</name>
    <dbReference type="NCBI Taxonomy" id="1828826"/>
    <lineage>
        <taxon>Bacteria</taxon>
        <taxon>Bacillati</taxon>
        <taxon>Cyanobacteriota</taxon>
        <taxon>Cyanophyceae</taxon>
        <taxon>Oscillatoriophycideae</taxon>
        <taxon>Oscillatoriales</taxon>
        <taxon>Oscillatoriales incertae sedis</taxon>
        <taxon>Zarconia</taxon>
        <taxon>Zarconia navalis</taxon>
    </lineage>
</organism>
<evidence type="ECO:0000313" key="1">
    <source>
        <dbReference type="EMBL" id="MBE9041746.1"/>
    </source>
</evidence>
<protein>
    <submittedName>
        <fullName evidence="1">Uncharacterized protein</fullName>
    </submittedName>
</protein>
<evidence type="ECO:0000313" key="2">
    <source>
        <dbReference type="Proteomes" id="UP000621799"/>
    </source>
</evidence>
<proteinExistence type="predicted"/>
<dbReference type="Proteomes" id="UP000621799">
    <property type="component" value="Unassembled WGS sequence"/>
</dbReference>
<sequence length="55" mass="6159">MTGYSALNMQQKQAIAQYLQSLPSLVELDRDDGVGLKRALGNYWGQFLPEEIDSV</sequence>
<comment type="caution">
    <text evidence="1">The sequence shown here is derived from an EMBL/GenBank/DDBJ whole genome shotgun (WGS) entry which is preliminary data.</text>
</comment>
<gene>
    <name evidence="1" type="ORF">IQ235_13250</name>
</gene>
<accession>A0A928W0K8</accession>